<comment type="subcellular location">
    <subcellularLocation>
        <location evidence="1">Membrane</location>
        <topology evidence="1">Single-pass membrane protein</topology>
    </subcellularLocation>
</comment>
<keyword evidence="2" id="KW-0732">Signal</keyword>
<dbReference type="PANTHER" id="PTHR48053">
    <property type="entry name" value="LEUCINE RICH REPEAT FAMILY PROTEIN, EXPRESSED"/>
    <property type="match status" value="1"/>
</dbReference>
<evidence type="ECO:0000256" key="2">
    <source>
        <dbReference type="ARBA" id="ARBA00022729"/>
    </source>
</evidence>
<dbReference type="PANTHER" id="PTHR48053:SF126">
    <property type="entry name" value="MDIS1-INTERACTING RECEPTOR LIKE KINASE 2-LIKE ISOFORM X1"/>
    <property type="match status" value="1"/>
</dbReference>
<evidence type="ECO:0000313" key="7">
    <source>
        <dbReference type="Proteomes" id="UP000007879"/>
    </source>
</evidence>
<keyword evidence="3" id="KW-0677">Repeat</keyword>
<accession>A0AAN0JZ50</accession>
<evidence type="ECO:0000313" key="6">
    <source>
        <dbReference type="EnsemblMetazoa" id="XP_019862387.1"/>
    </source>
</evidence>
<dbReference type="Pfam" id="PF00560">
    <property type="entry name" value="LRR_1"/>
    <property type="match status" value="1"/>
</dbReference>
<dbReference type="InterPro" id="IPR016201">
    <property type="entry name" value="PSI"/>
</dbReference>
<evidence type="ECO:0000256" key="3">
    <source>
        <dbReference type="ARBA" id="ARBA00022737"/>
    </source>
</evidence>
<feature type="domain" description="PSI" evidence="5">
    <location>
        <begin position="213"/>
        <end position="270"/>
    </location>
</feature>
<dbReference type="SMART" id="SM00423">
    <property type="entry name" value="PSI"/>
    <property type="match status" value="1"/>
</dbReference>
<evidence type="ECO:0000259" key="5">
    <source>
        <dbReference type="SMART" id="SM00423"/>
    </source>
</evidence>
<dbReference type="FunFam" id="3.80.10.10:FF:000383">
    <property type="entry name" value="Leucine-rich repeat receptor protein kinase EMS1"/>
    <property type="match status" value="1"/>
</dbReference>
<name>A0AAN0JZ50_AMPQE</name>
<reference evidence="7" key="1">
    <citation type="journal article" date="2010" name="Nature">
        <title>The Amphimedon queenslandica genome and the evolution of animal complexity.</title>
        <authorList>
            <person name="Srivastava M."/>
            <person name="Simakov O."/>
            <person name="Chapman J."/>
            <person name="Fahey B."/>
            <person name="Gauthier M.E."/>
            <person name="Mitros T."/>
            <person name="Richards G.S."/>
            <person name="Conaco C."/>
            <person name="Dacre M."/>
            <person name="Hellsten U."/>
            <person name="Larroux C."/>
            <person name="Putnam N.H."/>
            <person name="Stanke M."/>
            <person name="Adamska M."/>
            <person name="Darling A."/>
            <person name="Degnan S.M."/>
            <person name="Oakley T.H."/>
            <person name="Plachetzki D.C."/>
            <person name="Zhai Y."/>
            <person name="Adamski M."/>
            <person name="Calcino A."/>
            <person name="Cummins S.F."/>
            <person name="Goodstein D.M."/>
            <person name="Harris C."/>
            <person name="Jackson D.J."/>
            <person name="Leys S.P."/>
            <person name="Shu S."/>
            <person name="Woodcroft B.J."/>
            <person name="Vervoort M."/>
            <person name="Kosik K.S."/>
            <person name="Manning G."/>
            <person name="Degnan B.M."/>
            <person name="Rokhsar D.S."/>
        </authorList>
    </citation>
    <scope>NUCLEOTIDE SEQUENCE [LARGE SCALE GENOMIC DNA]</scope>
</reference>
<keyword evidence="7" id="KW-1185">Reference proteome</keyword>
<dbReference type="Pfam" id="PF13855">
    <property type="entry name" value="LRR_8"/>
    <property type="match status" value="1"/>
</dbReference>
<dbReference type="RefSeq" id="XP_019862387.1">
    <property type="nucleotide sequence ID" value="XM_020006828.1"/>
</dbReference>
<sequence>QPTFPASWSGLKSLTNVEIDAVHGEFPDYIGNSWTKIENLLVVNGQLKGNFPSSLCRLRKIQNLFLYNNSFSGNLPDCICELPKSLVALELSDNQFTGPIPKCIGKLSNLTNLYLSRNELSGNLPLSMGNLTHLEILDVSGNGLYGSVPSTLNDLAGYTVQLSLCYNKLSSIDNGLEKLFDFVKDYSCLLYNNPWNCPLPSFVPKECTATCGQCNSGENHKSCTKCIGSDGCGWCNEGGNCLPGSSTTGPDDEYKCNSTDWTFGSNAQCPSQQKL</sequence>
<dbReference type="InterPro" id="IPR051716">
    <property type="entry name" value="Plant_RL_S/T_kinase"/>
</dbReference>
<dbReference type="Proteomes" id="UP000007879">
    <property type="component" value="Unassembled WGS sequence"/>
</dbReference>
<reference evidence="6" key="2">
    <citation type="submission" date="2024-06" db="UniProtKB">
        <authorList>
            <consortium name="EnsemblMetazoa"/>
        </authorList>
    </citation>
    <scope>IDENTIFICATION</scope>
</reference>
<dbReference type="InterPro" id="IPR001611">
    <property type="entry name" value="Leu-rich_rpt"/>
</dbReference>
<evidence type="ECO:0000256" key="4">
    <source>
        <dbReference type="ARBA" id="ARBA00023180"/>
    </source>
</evidence>
<dbReference type="EnsemblMetazoa" id="XM_020006828.1">
    <property type="protein sequence ID" value="XP_019862387.1"/>
    <property type="gene ID" value="LOC109591012"/>
</dbReference>
<dbReference type="InterPro" id="IPR032675">
    <property type="entry name" value="LRR_dom_sf"/>
</dbReference>
<evidence type="ECO:0000256" key="1">
    <source>
        <dbReference type="ARBA" id="ARBA00004167"/>
    </source>
</evidence>
<dbReference type="AlphaFoldDB" id="A0AAN0JZ50"/>
<organism evidence="6 7">
    <name type="scientific">Amphimedon queenslandica</name>
    <name type="common">Sponge</name>
    <dbReference type="NCBI Taxonomy" id="400682"/>
    <lineage>
        <taxon>Eukaryota</taxon>
        <taxon>Metazoa</taxon>
        <taxon>Porifera</taxon>
        <taxon>Demospongiae</taxon>
        <taxon>Heteroscleromorpha</taxon>
        <taxon>Haplosclerida</taxon>
        <taxon>Niphatidae</taxon>
        <taxon>Amphimedon</taxon>
    </lineage>
</organism>
<dbReference type="GeneID" id="109591012"/>
<keyword evidence="4" id="KW-0325">Glycoprotein</keyword>
<dbReference type="GO" id="GO:0016020">
    <property type="term" value="C:membrane"/>
    <property type="evidence" value="ECO:0007669"/>
    <property type="project" value="UniProtKB-SubCell"/>
</dbReference>
<protein>
    <recommendedName>
        <fullName evidence="5">PSI domain-containing protein</fullName>
    </recommendedName>
</protein>
<proteinExistence type="predicted"/>
<dbReference type="KEGG" id="aqu:109591012"/>
<dbReference type="SUPFAM" id="SSF52058">
    <property type="entry name" value="L domain-like"/>
    <property type="match status" value="1"/>
</dbReference>
<dbReference type="Gene3D" id="3.80.10.10">
    <property type="entry name" value="Ribonuclease Inhibitor"/>
    <property type="match status" value="2"/>
</dbReference>